<dbReference type="PANTHER" id="PTHR23520">
    <property type="entry name" value="TRANSPORTER, PUTATIVE (AFU_ORTHOLOGUE AFUA_3G04000)-RELATED"/>
    <property type="match status" value="1"/>
</dbReference>
<keyword evidence="1 4" id="KW-0812">Transmembrane</keyword>
<evidence type="ECO:0000256" key="1">
    <source>
        <dbReference type="ARBA" id="ARBA00022692"/>
    </source>
</evidence>
<dbReference type="RefSeq" id="WP_012532414.1">
    <property type="nucleotide sequence ID" value="NC_011146.1"/>
</dbReference>
<dbReference type="InterPro" id="IPR020846">
    <property type="entry name" value="MFS_dom"/>
</dbReference>
<dbReference type="EMBL" id="CP001124">
    <property type="protein sequence ID" value="ACH40978.1"/>
    <property type="molecule type" value="Genomic_DNA"/>
</dbReference>
<feature type="transmembrane region" description="Helical" evidence="4">
    <location>
        <begin position="267"/>
        <end position="290"/>
    </location>
</feature>
<evidence type="ECO:0000256" key="4">
    <source>
        <dbReference type="SAM" id="Phobius"/>
    </source>
</evidence>
<dbReference type="PROSITE" id="PS50850">
    <property type="entry name" value="MFS"/>
    <property type="match status" value="1"/>
</dbReference>
<dbReference type="AlphaFoldDB" id="B5EG65"/>
<feature type="transmembrane region" description="Helical" evidence="4">
    <location>
        <begin position="239"/>
        <end position="261"/>
    </location>
</feature>
<dbReference type="HOGENOM" id="CLU_025894_2_0_7"/>
<evidence type="ECO:0000256" key="3">
    <source>
        <dbReference type="ARBA" id="ARBA00023136"/>
    </source>
</evidence>
<proteinExistence type="predicted"/>
<organism evidence="6 7">
    <name type="scientific">Citrifermentans bemidjiense (strain ATCC BAA-1014 / DSM 16622 / JCM 12645 / Bem)</name>
    <name type="common">Geobacter bemidjiensis</name>
    <dbReference type="NCBI Taxonomy" id="404380"/>
    <lineage>
        <taxon>Bacteria</taxon>
        <taxon>Pseudomonadati</taxon>
        <taxon>Thermodesulfobacteriota</taxon>
        <taxon>Desulfuromonadia</taxon>
        <taxon>Geobacterales</taxon>
        <taxon>Geobacteraceae</taxon>
        <taxon>Citrifermentans</taxon>
    </lineage>
</organism>
<dbReference type="InterPro" id="IPR011701">
    <property type="entry name" value="MFS"/>
</dbReference>
<dbReference type="STRING" id="404380.Gbem_3986"/>
<dbReference type="Pfam" id="PF07690">
    <property type="entry name" value="MFS_1"/>
    <property type="match status" value="1"/>
</dbReference>
<keyword evidence="7" id="KW-1185">Reference proteome</keyword>
<dbReference type="eggNOG" id="COG2814">
    <property type="taxonomic scope" value="Bacteria"/>
</dbReference>
<feature type="transmembrane region" description="Helical" evidence="4">
    <location>
        <begin position="79"/>
        <end position="112"/>
    </location>
</feature>
<gene>
    <name evidence="6" type="ordered locus">Gbem_3986</name>
</gene>
<dbReference type="Proteomes" id="UP000008825">
    <property type="component" value="Chromosome"/>
</dbReference>
<feature type="transmembrane region" description="Helical" evidence="4">
    <location>
        <begin position="311"/>
        <end position="335"/>
    </location>
</feature>
<keyword evidence="2 4" id="KW-1133">Transmembrane helix</keyword>
<dbReference type="GO" id="GO:0022857">
    <property type="term" value="F:transmembrane transporter activity"/>
    <property type="evidence" value="ECO:0007669"/>
    <property type="project" value="InterPro"/>
</dbReference>
<keyword evidence="3 4" id="KW-0472">Membrane</keyword>
<reference evidence="6 7" key="2">
    <citation type="journal article" date="2010" name="BMC Genomics">
        <title>The genome of Geobacter bemidjiensis, exemplar for the subsurface clade of Geobacter species that predominate in Fe(III)-reducing subsurface environments.</title>
        <authorList>
            <person name="Aklujkar M."/>
            <person name="Young N.D."/>
            <person name="Holmes D."/>
            <person name="Chavan M."/>
            <person name="Risso C."/>
            <person name="Kiss H.E."/>
            <person name="Han C.S."/>
            <person name="Land M.L."/>
            <person name="Lovley D.R."/>
        </authorList>
    </citation>
    <scope>NUCLEOTIDE SEQUENCE [LARGE SCALE GENOMIC DNA]</scope>
    <source>
        <strain evidence="7">ATCC BAA-1014 / DSM 16622 / JCM 12645 / Bem</strain>
    </source>
</reference>
<evidence type="ECO:0000313" key="7">
    <source>
        <dbReference type="Proteomes" id="UP000008825"/>
    </source>
</evidence>
<dbReference type="KEGG" id="gbm:Gbem_3986"/>
<name>B5EG65_CITBB</name>
<dbReference type="InterPro" id="IPR036259">
    <property type="entry name" value="MFS_trans_sf"/>
</dbReference>
<reference evidence="6 7" key="1">
    <citation type="submission" date="2008-07" db="EMBL/GenBank/DDBJ databases">
        <title>Complete sequence of Geobacter bemidjiensis BEM.</title>
        <authorList>
            <consortium name="US DOE Joint Genome Institute"/>
            <person name="Lucas S."/>
            <person name="Copeland A."/>
            <person name="Lapidus A."/>
            <person name="Glavina del Rio T."/>
            <person name="Dalin E."/>
            <person name="Tice H."/>
            <person name="Bruce D."/>
            <person name="Goodwin L."/>
            <person name="Pitluck S."/>
            <person name="Kiss H."/>
            <person name="Brettin T."/>
            <person name="Detter J.C."/>
            <person name="Han C."/>
            <person name="Kuske C.R."/>
            <person name="Schmutz J."/>
            <person name="Larimer F."/>
            <person name="Land M."/>
            <person name="Hauser L."/>
            <person name="Kyrpides N."/>
            <person name="Lykidis A."/>
            <person name="Lovley D."/>
            <person name="Richardson P."/>
        </authorList>
    </citation>
    <scope>NUCLEOTIDE SEQUENCE [LARGE SCALE GENOMIC DNA]</scope>
    <source>
        <strain evidence="7">ATCC BAA-1014 / DSM 16622 / JCM 12645 / Bem</strain>
    </source>
</reference>
<evidence type="ECO:0000259" key="5">
    <source>
        <dbReference type="PROSITE" id="PS50850"/>
    </source>
</evidence>
<sequence length="418" mass="44912">MESLRVLRSLPPDGRLLFVTRMARMFAYGFLAVVLVLYLDHIGISAKRIGLLLTLTLVGDTVISLWLTTIADRFGRKRMLVVGAGLMLFAGLLFAVTTNFLLLLLAATIGVISPSGNEVGPFLPIEQASLTQLVSKEVRTEVFAWYNLAGSIASAVGAVFGGGLAQGLINAGWAAVDSYRVLLVVYAAVGTVLWVLFRRMTPAAEAPRNSRTPGTTAPSFFAARFGLHRSYRLVLKMSALFALDAFGGGFIPQSIMAYWFYLRFGVSPGLLGAIFFVANILAAVSALAAARVAARIGLIRTMVFTHLPSNVLLILVPLMPNLPLAIAVLLLRFSISQMDVPTRQSYTMAVVSPDELSAAAGITGVARTTGAALSPMFTGMFLANAALWNIPFFLAGGLKIIYDLSLYRSFKAVRPPEE</sequence>
<feature type="transmembrane region" description="Helical" evidence="4">
    <location>
        <begin position="178"/>
        <end position="197"/>
    </location>
</feature>
<evidence type="ECO:0000256" key="2">
    <source>
        <dbReference type="ARBA" id="ARBA00022989"/>
    </source>
</evidence>
<protein>
    <submittedName>
        <fullName evidence="6">Membrane protein, major facilitator superfamily</fullName>
    </submittedName>
</protein>
<feature type="transmembrane region" description="Helical" evidence="4">
    <location>
        <begin position="381"/>
        <end position="402"/>
    </location>
</feature>
<evidence type="ECO:0000313" key="6">
    <source>
        <dbReference type="EMBL" id="ACH40978.1"/>
    </source>
</evidence>
<feature type="domain" description="Major facilitator superfamily (MFS) profile" evidence="5">
    <location>
        <begin position="1"/>
        <end position="414"/>
    </location>
</feature>
<dbReference type="SUPFAM" id="SSF103473">
    <property type="entry name" value="MFS general substrate transporter"/>
    <property type="match status" value="1"/>
</dbReference>
<feature type="transmembrane region" description="Helical" evidence="4">
    <location>
        <begin position="25"/>
        <end position="43"/>
    </location>
</feature>
<dbReference type="OrthoDB" id="189258at2"/>
<dbReference type="PANTHER" id="PTHR23520:SF5">
    <property type="entry name" value="TRANSPORTER, PUTATIVE (AFU_ORTHOLOGUE AFUA_3G04000)-RELATED"/>
    <property type="match status" value="1"/>
</dbReference>
<feature type="transmembrane region" description="Helical" evidence="4">
    <location>
        <begin position="49"/>
        <end position="67"/>
    </location>
</feature>
<dbReference type="Gene3D" id="1.20.1250.20">
    <property type="entry name" value="MFS general substrate transporter like domains"/>
    <property type="match status" value="1"/>
</dbReference>
<accession>B5EG65</accession>